<evidence type="ECO:0000256" key="1">
    <source>
        <dbReference type="SAM" id="Coils"/>
    </source>
</evidence>
<organism evidence="2 3">
    <name type="scientific">Kouleothrix aurantiaca</name>
    <dbReference type="NCBI Taxonomy" id="186479"/>
    <lineage>
        <taxon>Bacteria</taxon>
        <taxon>Bacillati</taxon>
        <taxon>Chloroflexota</taxon>
        <taxon>Chloroflexia</taxon>
        <taxon>Chloroflexales</taxon>
        <taxon>Roseiflexineae</taxon>
        <taxon>Roseiflexaceae</taxon>
        <taxon>Kouleothrix</taxon>
    </lineage>
</organism>
<protein>
    <submittedName>
        <fullName evidence="2">Uncharacterized protein</fullName>
    </submittedName>
</protein>
<keyword evidence="3" id="KW-1185">Reference proteome</keyword>
<accession>A0A0P9D487</accession>
<evidence type="ECO:0000313" key="2">
    <source>
        <dbReference type="EMBL" id="KPV53907.1"/>
    </source>
</evidence>
<name>A0A0P9D487_9CHLR</name>
<dbReference type="EMBL" id="LJCR01000152">
    <property type="protein sequence ID" value="KPV53907.1"/>
    <property type="molecule type" value="Genomic_DNA"/>
</dbReference>
<feature type="coiled-coil region" evidence="1">
    <location>
        <begin position="27"/>
        <end position="54"/>
    </location>
</feature>
<keyword evidence="1" id="KW-0175">Coiled coil</keyword>
<proteinExistence type="predicted"/>
<dbReference type="AlphaFoldDB" id="A0A0P9D487"/>
<reference evidence="2 3" key="1">
    <citation type="submission" date="2015-09" db="EMBL/GenBank/DDBJ databases">
        <title>Draft genome sequence of Kouleothrix aurantiaca JCM 19913.</title>
        <authorList>
            <person name="Hemp J."/>
        </authorList>
    </citation>
    <scope>NUCLEOTIDE SEQUENCE [LARGE SCALE GENOMIC DNA]</scope>
    <source>
        <strain evidence="2 3">COM-B</strain>
    </source>
</reference>
<dbReference type="Proteomes" id="UP000050509">
    <property type="component" value="Unassembled WGS sequence"/>
</dbReference>
<sequence length="132" mass="14350">MPSDIFASWQSGAISHREAMRRLLSDLGEVESQIAPLEAEKAELRAQISEVLAEMGGRAESEGYRLTITSPGVSARYDAKEIDGIVEYLQARGEDEIAGLILRARKESARAGQLRIVPPGSARKPANDEAPF</sequence>
<evidence type="ECO:0000313" key="3">
    <source>
        <dbReference type="Proteomes" id="UP000050509"/>
    </source>
</evidence>
<gene>
    <name evidence="2" type="ORF">SE17_06900</name>
</gene>
<comment type="caution">
    <text evidence="2">The sequence shown here is derived from an EMBL/GenBank/DDBJ whole genome shotgun (WGS) entry which is preliminary data.</text>
</comment>